<comment type="caution">
    <text evidence="1">The sequence shown here is derived from an EMBL/GenBank/DDBJ whole genome shotgun (WGS) entry which is preliminary data.</text>
</comment>
<accession>A0A1Y1Z623</accession>
<evidence type="ECO:0000313" key="2">
    <source>
        <dbReference type="Proteomes" id="UP000193498"/>
    </source>
</evidence>
<reference evidence="1 2" key="1">
    <citation type="submission" date="2016-07" db="EMBL/GenBank/DDBJ databases">
        <title>Pervasive Adenine N6-methylation of Active Genes in Fungi.</title>
        <authorList>
            <consortium name="DOE Joint Genome Institute"/>
            <person name="Mondo S.J."/>
            <person name="Dannebaum R.O."/>
            <person name="Kuo R.C."/>
            <person name="Labutti K."/>
            <person name="Haridas S."/>
            <person name="Kuo A."/>
            <person name="Salamov A."/>
            <person name="Ahrendt S.R."/>
            <person name="Lipzen A."/>
            <person name="Sullivan W."/>
            <person name="Andreopoulos W.B."/>
            <person name="Clum A."/>
            <person name="Lindquist E."/>
            <person name="Daum C."/>
            <person name="Ramamoorthy G.K."/>
            <person name="Gryganskyi A."/>
            <person name="Culley D."/>
            <person name="Magnuson J.K."/>
            <person name="James T.Y."/>
            <person name="O'Malley M.A."/>
            <person name="Stajich J.E."/>
            <person name="Spatafora J.W."/>
            <person name="Visel A."/>
            <person name="Grigoriev I.V."/>
        </authorList>
    </citation>
    <scope>NUCLEOTIDE SEQUENCE [LARGE SCALE GENOMIC DNA]</scope>
    <source>
        <strain evidence="1 2">CBS 931.73</strain>
    </source>
</reference>
<dbReference type="AlphaFoldDB" id="A0A1Y1Z623"/>
<dbReference type="OrthoDB" id="5570405at2759"/>
<proteinExistence type="predicted"/>
<name>A0A1Y1Z623_9FUNG</name>
<dbReference type="EMBL" id="MCFE01000022">
    <property type="protein sequence ID" value="ORY05752.1"/>
    <property type="molecule type" value="Genomic_DNA"/>
</dbReference>
<evidence type="ECO:0000313" key="1">
    <source>
        <dbReference type="EMBL" id="ORY05752.1"/>
    </source>
</evidence>
<dbReference type="InParanoid" id="A0A1Y1Z623"/>
<gene>
    <name evidence="1" type="ORF">K493DRAFT_310840</name>
</gene>
<dbReference type="Proteomes" id="UP000193498">
    <property type="component" value="Unassembled WGS sequence"/>
</dbReference>
<keyword evidence="2" id="KW-1185">Reference proteome</keyword>
<organism evidence="1 2">
    <name type="scientific">Basidiobolus meristosporus CBS 931.73</name>
    <dbReference type="NCBI Taxonomy" id="1314790"/>
    <lineage>
        <taxon>Eukaryota</taxon>
        <taxon>Fungi</taxon>
        <taxon>Fungi incertae sedis</taxon>
        <taxon>Zoopagomycota</taxon>
        <taxon>Entomophthoromycotina</taxon>
        <taxon>Basidiobolomycetes</taxon>
        <taxon>Basidiobolales</taxon>
        <taxon>Basidiobolaceae</taxon>
        <taxon>Basidiobolus</taxon>
    </lineage>
</organism>
<protein>
    <submittedName>
        <fullName evidence="1">Uncharacterized protein</fullName>
    </submittedName>
</protein>
<sequence length="151" mass="16708">MKEATAERLADLCRNILSSGNWLVIQECHTQLVYFATYASHVEMVEKMIPESAQPALINFVGKIPVPLEGCTLAKAVVSSKPQVEPMVIDKIVELVKNHQSRVVERISNSTTRSNEGNASLLAQVQKLNLLLEQSGPALGKLKNYLIELLR</sequence>